<dbReference type="PhylomeDB" id="A7S620"/>
<evidence type="ECO:0000313" key="3">
    <source>
        <dbReference type="Proteomes" id="UP000001593"/>
    </source>
</evidence>
<protein>
    <recommendedName>
        <fullName evidence="4">DUF885 domain-containing protein</fullName>
    </recommendedName>
</protein>
<keyword evidence="3" id="KW-1185">Reference proteome</keyword>
<evidence type="ECO:0008006" key="4">
    <source>
        <dbReference type="Google" id="ProtNLM"/>
    </source>
</evidence>
<feature type="transmembrane region" description="Helical" evidence="1">
    <location>
        <begin position="59"/>
        <end position="83"/>
    </location>
</feature>
<dbReference type="Proteomes" id="UP000001593">
    <property type="component" value="Unassembled WGS sequence"/>
</dbReference>
<dbReference type="OrthoDB" id="5959877at2759"/>
<sequence>MAESQEPGSPTTLEAYGEGNEMSNVALLEKEDKKSGSVSMLPAVAIKGSSKKPFISCQMILLAVAVVLFVIGFILLIVGIVFITKTPECQKAQKEDTCAPSDEAKRSGLYDLLEKLHSSYYEMYPNKIAYKRPVTVEEIRRKYRAHDPSPATKRRTTDRIKALLKEVDEFKVDNTKLKPREAKALAQARFTVKYMFGKPYDMNYYAGDYMLGPNLWCMMQPICTVGGDISANLRYFRPNSTADLETLRNKLMEINSTFTQYITNLRYGVNAGMVRTVEQCKRGINGLTESYPSIAFKGALGVYTENFMGELLDSKFLSSLMNNTDEANKWRAKYGKTASESLREFALEYVGEPIDNLFRYLKDEHAKYCVPDTVSSGLASLPLPYVYVNGTADKSRPTTKKLPTGEALDGKKAYEMSVGYFTTNDFTPDQIYELGYKMLNKLYPQVLAIAREVSGKTNDTEAKKLFQARLKAPDMSYNQQPFPANESDEDAHRLCRSDGAAMIFCPTRWREIQKWFVKALEAISLLDPRTVNMFYFTGPKITTPNCPIKVGADYNPSASANYESSGASCLQSCRYNIPFFSENYGPVYEEMSTCAHEARPGHHTQVQGLEEHFRDKCGGVISWVDNINYYVAFTEGWGLYAENPLVGEDTNVYDGIPLEKYGMLKWQIWRALRLIVDSGLHYKNLTRADALKLFADFAWDTSALAELEVTRYQSAFGQATSYMIGQQQIVQLRQYAEKELGKDFSLKEFHYQLLSQGSSPLSHLKNSIERYVSCAKDKTISGCSDVLDPPKRRTRPTEDKGVLGDYIYRNNPPRLPMLKHYV</sequence>
<dbReference type="HOGENOM" id="CLU_019486_0_0_1"/>
<dbReference type="eggNOG" id="ENOG502QUES">
    <property type="taxonomic scope" value="Eukaryota"/>
</dbReference>
<evidence type="ECO:0000256" key="1">
    <source>
        <dbReference type="SAM" id="Phobius"/>
    </source>
</evidence>
<dbReference type="OMA" id="ENASGCY"/>
<dbReference type="PANTHER" id="PTHR33361:SF2">
    <property type="entry name" value="DUF885 DOMAIN-CONTAINING PROTEIN"/>
    <property type="match status" value="1"/>
</dbReference>
<keyword evidence="1" id="KW-0812">Transmembrane</keyword>
<dbReference type="AlphaFoldDB" id="A7S620"/>
<keyword evidence="1" id="KW-0472">Membrane</keyword>
<dbReference type="KEGG" id="nve:5512641"/>
<dbReference type="Pfam" id="PF05960">
    <property type="entry name" value="DUF885"/>
    <property type="match status" value="1"/>
</dbReference>
<proteinExistence type="predicted"/>
<dbReference type="EMBL" id="DS469585">
    <property type="protein sequence ID" value="EDO40860.1"/>
    <property type="molecule type" value="Genomic_DNA"/>
</dbReference>
<evidence type="ECO:0000313" key="2">
    <source>
        <dbReference type="EMBL" id="EDO40860.1"/>
    </source>
</evidence>
<dbReference type="InParanoid" id="A7S620"/>
<keyword evidence="1" id="KW-1133">Transmembrane helix</keyword>
<accession>A7S620</accession>
<organism evidence="2 3">
    <name type="scientific">Nematostella vectensis</name>
    <name type="common">Starlet sea anemone</name>
    <dbReference type="NCBI Taxonomy" id="45351"/>
    <lineage>
        <taxon>Eukaryota</taxon>
        <taxon>Metazoa</taxon>
        <taxon>Cnidaria</taxon>
        <taxon>Anthozoa</taxon>
        <taxon>Hexacorallia</taxon>
        <taxon>Actiniaria</taxon>
        <taxon>Edwardsiidae</taxon>
        <taxon>Nematostella</taxon>
    </lineage>
</organism>
<dbReference type="PANTHER" id="PTHR33361">
    <property type="entry name" value="GLR0591 PROTEIN"/>
    <property type="match status" value="1"/>
</dbReference>
<name>A7S620_NEMVE</name>
<dbReference type="InterPro" id="IPR010281">
    <property type="entry name" value="DUF885"/>
</dbReference>
<gene>
    <name evidence="2" type="ORF">NEMVEDRAFT_v1g243116</name>
</gene>
<reference evidence="2 3" key="1">
    <citation type="journal article" date="2007" name="Science">
        <title>Sea anemone genome reveals ancestral eumetazoan gene repertoire and genomic organization.</title>
        <authorList>
            <person name="Putnam N.H."/>
            <person name="Srivastava M."/>
            <person name="Hellsten U."/>
            <person name="Dirks B."/>
            <person name="Chapman J."/>
            <person name="Salamov A."/>
            <person name="Terry A."/>
            <person name="Shapiro H."/>
            <person name="Lindquist E."/>
            <person name="Kapitonov V.V."/>
            <person name="Jurka J."/>
            <person name="Genikhovich G."/>
            <person name="Grigoriev I.V."/>
            <person name="Lucas S.M."/>
            <person name="Steele R.E."/>
            <person name="Finnerty J.R."/>
            <person name="Technau U."/>
            <person name="Martindale M.Q."/>
            <person name="Rokhsar D.S."/>
        </authorList>
    </citation>
    <scope>NUCLEOTIDE SEQUENCE [LARGE SCALE GENOMIC DNA]</scope>
    <source>
        <strain evidence="3">CH2 X CH6</strain>
    </source>
</reference>